<feature type="domain" description="GGDEF" evidence="4">
    <location>
        <begin position="372"/>
        <end position="509"/>
    </location>
</feature>
<gene>
    <name evidence="5" type="ORF">JYA62_14985</name>
</gene>
<dbReference type="InterPro" id="IPR000160">
    <property type="entry name" value="GGDEF_dom"/>
</dbReference>
<keyword evidence="3" id="KW-1133">Transmembrane helix</keyword>
<evidence type="ECO:0000256" key="3">
    <source>
        <dbReference type="SAM" id="Phobius"/>
    </source>
</evidence>
<dbReference type="SUPFAM" id="SSF55073">
    <property type="entry name" value="Nucleotide cyclase"/>
    <property type="match status" value="1"/>
</dbReference>
<dbReference type="Pfam" id="PF05228">
    <property type="entry name" value="CHASE4"/>
    <property type="match status" value="1"/>
</dbReference>
<keyword evidence="6" id="KW-1185">Reference proteome</keyword>
<dbReference type="CDD" id="cd01949">
    <property type="entry name" value="GGDEF"/>
    <property type="match status" value="1"/>
</dbReference>
<proteinExistence type="predicted"/>
<dbReference type="SMART" id="SM00267">
    <property type="entry name" value="GGDEF"/>
    <property type="match status" value="1"/>
</dbReference>
<keyword evidence="3" id="KW-0812">Transmembrane</keyword>
<feature type="transmembrane region" description="Helical" evidence="3">
    <location>
        <begin position="12"/>
        <end position="31"/>
    </location>
</feature>
<dbReference type="InterPro" id="IPR029787">
    <property type="entry name" value="Nucleotide_cyclase"/>
</dbReference>
<name>A0ABS3A7E1_9VIBR</name>
<dbReference type="EMBL" id="JAFHLB010000019">
    <property type="protein sequence ID" value="MBN3578969.1"/>
    <property type="molecule type" value="Genomic_DNA"/>
</dbReference>
<dbReference type="Gene3D" id="3.30.70.270">
    <property type="match status" value="1"/>
</dbReference>
<evidence type="ECO:0000256" key="2">
    <source>
        <dbReference type="ARBA" id="ARBA00034247"/>
    </source>
</evidence>
<sequence>MVRLKHFSLKQLTILVSISVVLLFLVFYFTFKALWSHELAVDASKKRQEFEIERVQTVLKMEELELRASLEDYAAWTTLAHYVQQPSDAFITDSIGPHAFESKRVNGMIIFGHELDVKWSALYRDGQVHSAQFIELNDPEMVDKLLTQAIQSSNAKVSSQLEYAVHKSEPYMVATARICLSDGKLCDFGYIVFIRKIRNEFIAEIEDATGVKIVVHPLNEHEAVQSTAQAENVSVIYREDFLDGDNIAIEITHNEKLPAFLTVPEASVLACFALVMFALNLIVASRIIKPLEKAQQTLRQFQKSGDMLPNEATFVSKEMRSFARDINHLITELDEKREILKMQSIVDPLTGIANRRHLYETARYFIEVLGYNYIGVTLVDIDHFKQYNDNYGHIAGDRALRLVAEALRDVESPYEHLVCRYGGEEFCVLLASDIELDLDGYLNQLVRAISNLSLEHAYSPTRPYITISAGATSKKTNTYEHLTSLFQYADQALYQVKQDGRNGYQIISAN</sequence>
<evidence type="ECO:0000259" key="4">
    <source>
        <dbReference type="PROSITE" id="PS50887"/>
    </source>
</evidence>
<dbReference type="InterPro" id="IPR007892">
    <property type="entry name" value="CHASE4"/>
</dbReference>
<reference evidence="5 6" key="1">
    <citation type="submission" date="2021-02" db="EMBL/GenBank/DDBJ databases">
        <title>Draft Genome Sequences of 5 Vibrio neptunius Strains Isolated From of Bivalve Hatcheries.</title>
        <authorList>
            <person name="Galvis F."/>
            <person name="Barja J.L."/>
            <person name="Lemos M.L."/>
            <person name="Balado M."/>
        </authorList>
    </citation>
    <scope>NUCLEOTIDE SEQUENCE [LARGE SCALE GENOMIC DNA]</scope>
    <source>
        <strain evidence="5 6">PP-145.98</strain>
    </source>
</reference>
<dbReference type="PANTHER" id="PTHR45138:SF9">
    <property type="entry name" value="DIGUANYLATE CYCLASE DGCM-RELATED"/>
    <property type="match status" value="1"/>
</dbReference>
<comment type="catalytic activity">
    <reaction evidence="2">
        <text>2 GTP = 3',3'-c-di-GMP + 2 diphosphate</text>
        <dbReference type="Rhea" id="RHEA:24898"/>
        <dbReference type="ChEBI" id="CHEBI:33019"/>
        <dbReference type="ChEBI" id="CHEBI:37565"/>
        <dbReference type="ChEBI" id="CHEBI:58805"/>
        <dbReference type="EC" id="2.7.7.65"/>
    </reaction>
</comment>
<dbReference type="InterPro" id="IPR050469">
    <property type="entry name" value="Diguanylate_Cyclase"/>
</dbReference>
<comment type="caution">
    <text evidence="5">The sequence shown here is derived from an EMBL/GenBank/DDBJ whole genome shotgun (WGS) entry which is preliminary data.</text>
</comment>
<dbReference type="InterPro" id="IPR043128">
    <property type="entry name" value="Rev_trsase/Diguanyl_cyclase"/>
</dbReference>
<dbReference type="EC" id="2.7.7.65" evidence="1"/>
<keyword evidence="3" id="KW-0472">Membrane</keyword>
<accession>A0ABS3A7E1</accession>
<evidence type="ECO:0000256" key="1">
    <source>
        <dbReference type="ARBA" id="ARBA00012528"/>
    </source>
</evidence>
<dbReference type="NCBIfam" id="TIGR00254">
    <property type="entry name" value="GGDEF"/>
    <property type="match status" value="1"/>
</dbReference>
<evidence type="ECO:0000313" key="6">
    <source>
        <dbReference type="Proteomes" id="UP000779070"/>
    </source>
</evidence>
<organism evidence="5 6">
    <name type="scientific">Vibrio neptunius</name>
    <dbReference type="NCBI Taxonomy" id="170651"/>
    <lineage>
        <taxon>Bacteria</taxon>
        <taxon>Pseudomonadati</taxon>
        <taxon>Pseudomonadota</taxon>
        <taxon>Gammaproteobacteria</taxon>
        <taxon>Vibrionales</taxon>
        <taxon>Vibrionaceae</taxon>
        <taxon>Vibrio</taxon>
    </lineage>
</organism>
<dbReference type="PROSITE" id="PS50887">
    <property type="entry name" value="GGDEF"/>
    <property type="match status" value="1"/>
</dbReference>
<dbReference type="Proteomes" id="UP000779070">
    <property type="component" value="Unassembled WGS sequence"/>
</dbReference>
<dbReference type="Pfam" id="PF00990">
    <property type="entry name" value="GGDEF"/>
    <property type="match status" value="1"/>
</dbReference>
<protein>
    <recommendedName>
        <fullName evidence="1">diguanylate cyclase</fullName>
        <ecNumber evidence="1">2.7.7.65</ecNumber>
    </recommendedName>
</protein>
<evidence type="ECO:0000313" key="5">
    <source>
        <dbReference type="EMBL" id="MBN3578969.1"/>
    </source>
</evidence>
<dbReference type="RefSeq" id="WP_206371051.1">
    <property type="nucleotide sequence ID" value="NZ_CAWPTM010000089.1"/>
</dbReference>
<dbReference type="PANTHER" id="PTHR45138">
    <property type="entry name" value="REGULATORY COMPONENTS OF SENSORY TRANSDUCTION SYSTEM"/>
    <property type="match status" value="1"/>
</dbReference>